<dbReference type="KEGG" id="tva:4773960"/>
<name>A2DUB4_TRIV3</name>
<reference evidence="2" key="2">
    <citation type="journal article" date="2007" name="Science">
        <title>Draft genome sequence of the sexually transmitted pathogen Trichomonas vaginalis.</title>
        <authorList>
            <person name="Carlton J.M."/>
            <person name="Hirt R.P."/>
            <person name="Silva J.C."/>
            <person name="Delcher A.L."/>
            <person name="Schatz M."/>
            <person name="Zhao Q."/>
            <person name="Wortman J.R."/>
            <person name="Bidwell S.L."/>
            <person name="Alsmark U.C.M."/>
            <person name="Besteiro S."/>
            <person name="Sicheritz-Ponten T."/>
            <person name="Noel C.J."/>
            <person name="Dacks J.B."/>
            <person name="Foster P.G."/>
            <person name="Simillion C."/>
            <person name="Van de Peer Y."/>
            <person name="Miranda-Saavedra D."/>
            <person name="Barton G.J."/>
            <person name="Westrop G.D."/>
            <person name="Mueller S."/>
            <person name="Dessi D."/>
            <person name="Fiori P.L."/>
            <person name="Ren Q."/>
            <person name="Paulsen I."/>
            <person name="Zhang H."/>
            <person name="Bastida-Corcuera F.D."/>
            <person name="Simoes-Barbosa A."/>
            <person name="Brown M.T."/>
            <person name="Hayes R.D."/>
            <person name="Mukherjee M."/>
            <person name="Okumura C.Y."/>
            <person name="Schneider R."/>
            <person name="Smith A.J."/>
            <person name="Vanacova S."/>
            <person name="Villalvazo M."/>
            <person name="Haas B.J."/>
            <person name="Pertea M."/>
            <person name="Feldblyum T.V."/>
            <person name="Utterback T.R."/>
            <person name="Shu C.L."/>
            <person name="Osoegawa K."/>
            <person name="de Jong P.J."/>
            <person name="Hrdy I."/>
            <person name="Horvathova L."/>
            <person name="Zubacova Z."/>
            <person name="Dolezal P."/>
            <person name="Malik S.B."/>
            <person name="Logsdon J.M. Jr."/>
            <person name="Henze K."/>
            <person name="Gupta A."/>
            <person name="Wang C.C."/>
            <person name="Dunne R.L."/>
            <person name="Upcroft J.A."/>
            <person name="Upcroft P."/>
            <person name="White O."/>
            <person name="Salzberg S.L."/>
            <person name="Tang P."/>
            <person name="Chiu C.-H."/>
            <person name="Lee Y.-S."/>
            <person name="Embley T.M."/>
            <person name="Coombs G.H."/>
            <person name="Mottram J.C."/>
            <person name="Tachezy J."/>
            <person name="Fraser-Liggett C.M."/>
            <person name="Johnson P.J."/>
        </authorList>
    </citation>
    <scope>NUCLEOTIDE SEQUENCE [LARGE SCALE GENOMIC DNA]</scope>
    <source>
        <strain evidence="2">G3</strain>
    </source>
</reference>
<feature type="region of interest" description="Disordered" evidence="1">
    <location>
        <begin position="34"/>
        <end position="91"/>
    </location>
</feature>
<feature type="compositionally biased region" description="Low complexity" evidence="1">
    <location>
        <begin position="39"/>
        <end position="53"/>
    </location>
</feature>
<evidence type="ECO:0000313" key="3">
    <source>
        <dbReference type="Proteomes" id="UP000001542"/>
    </source>
</evidence>
<dbReference type="VEuPathDB" id="TrichDB:TVAGG3_0595600"/>
<dbReference type="SMR" id="A2DUB4"/>
<evidence type="ECO:0000313" key="2">
    <source>
        <dbReference type="EMBL" id="EAY15952.1"/>
    </source>
</evidence>
<dbReference type="InParanoid" id="A2DUB4"/>
<dbReference type="VEuPathDB" id="TrichDB:TVAG_262020"/>
<organism evidence="2 3">
    <name type="scientific">Trichomonas vaginalis (strain ATCC PRA-98 / G3)</name>
    <dbReference type="NCBI Taxonomy" id="412133"/>
    <lineage>
        <taxon>Eukaryota</taxon>
        <taxon>Metamonada</taxon>
        <taxon>Parabasalia</taxon>
        <taxon>Trichomonadida</taxon>
        <taxon>Trichomonadidae</taxon>
        <taxon>Trichomonas</taxon>
    </lineage>
</organism>
<dbReference type="Proteomes" id="UP000001542">
    <property type="component" value="Unassembled WGS sequence"/>
</dbReference>
<accession>A2DUB4</accession>
<proteinExistence type="predicted"/>
<reference evidence="2" key="1">
    <citation type="submission" date="2006-10" db="EMBL/GenBank/DDBJ databases">
        <authorList>
            <person name="Amadeo P."/>
            <person name="Zhao Q."/>
            <person name="Wortman J."/>
            <person name="Fraser-Liggett C."/>
            <person name="Carlton J."/>
        </authorList>
    </citation>
    <scope>NUCLEOTIDE SEQUENCE</scope>
    <source>
        <strain evidence="2">G3</strain>
    </source>
</reference>
<dbReference type="EMBL" id="DS113248">
    <property type="protein sequence ID" value="EAY15952.1"/>
    <property type="molecule type" value="Genomic_DNA"/>
</dbReference>
<sequence length="137" mass="15699">MDEDTVAEVLKQKGYNDIPQDYIHEFVESLKKDQEYNENATNKSANSNNSSVKAKTKSKQVPKRNKKSTTGKTSSNQNPKSQIPKNLCNFTDEDDVTKFSNEMKRLRQDEKDLLDTFECAINFFKGNYGPNSKNESF</sequence>
<keyword evidence="3" id="KW-1185">Reference proteome</keyword>
<feature type="compositionally biased region" description="Basic residues" evidence="1">
    <location>
        <begin position="54"/>
        <end position="69"/>
    </location>
</feature>
<gene>
    <name evidence="2" type="ORF">TVAG_262020</name>
</gene>
<dbReference type="RefSeq" id="XP_001328175.1">
    <property type="nucleotide sequence ID" value="XM_001328140.1"/>
</dbReference>
<evidence type="ECO:0000256" key="1">
    <source>
        <dbReference type="SAM" id="MobiDB-lite"/>
    </source>
</evidence>
<dbReference type="AlphaFoldDB" id="A2DUB4"/>
<feature type="compositionally biased region" description="Polar residues" evidence="1">
    <location>
        <begin position="70"/>
        <end position="84"/>
    </location>
</feature>
<protein>
    <submittedName>
        <fullName evidence="2">Uncharacterized protein</fullName>
    </submittedName>
</protein>